<evidence type="ECO:0000313" key="2">
    <source>
        <dbReference type="Proteomes" id="UP000887013"/>
    </source>
</evidence>
<dbReference type="Proteomes" id="UP000887013">
    <property type="component" value="Unassembled WGS sequence"/>
</dbReference>
<keyword evidence="2" id="KW-1185">Reference proteome</keyword>
<reference evidence="1" key="1">
    <citation type="submission" date="2020-08" db="EMBL/GenBank/DDBJ databases">
        <title>Multicomponent nature underlies the extraordinary mechanical properties of spider dragline silk.</title>
        <authorList>
            <person name="Kono N."/>
            <person name="Nakamura H."/>
            <person name="Mori M."/>
            <person name="Yoshida Y."/>
            <person name="Ohtoshi R."/>
            <person name="Malay A.D."/>
            <person name="Moran D.A.P."/>
            <person name="Tomita M."/>
            <person name="Numata K."/>
            <person name="Arakawa K."/>
        </authorList>
    </citation>
    <scope>NUCLEOTIDE SEQUENCE</scope>
</reference>
<accession>A0A8X6QRL8</accession>
<protein>
    <submittedName>
        <fullName evidence="1">Uncharacterized protein</fullName>
    </submittedName>
</protein>
<dbReference type="EMBL" id="BMAW01131930">
    <property type="protein sequence ID" value="GFU41391.1"/>
    <property type="molecule type" value="Genomic_DNA"/>
</dbReference>
<organism evidence="1 2">
    <name type="scientific">Nephila pilipes</name>
    <name type="common">Giant wood spider</name>
    <name type="synonym">Nephila maculata</name>
    <dbReference type="NCBI Taxonomy" id="299642"/>
    <lineage>
        <taxon>Eukaryota</taxon>
        <taxon>Metazoa</taxon>
        <taxon>Ecdysozoa</taxon>
        <taxon>Arthropoda</taxon>
        <taxon>Chelicerata</taxon>
        <taxon>Arachnida</taxon>
        <taxon>Araneae</taxon>
        <taxon>Araneomorphae</taxon>
        <taxon>Entelegynae</taxon>
        <taxon>Araneoidea</taxon>
        <taxon>Nephilidae</taxon>
        <taxon>Nephila</taxon>
    </lineage>
</organism>
<evidence type="ECO:0000313" key="1">
    <source>
        <dbReference type="EMBL" id="GFU41391.1"/>
    </source>
</evidence>
<name>A0A8X6QRL8_NEPPI</name>
<dbReference type="OrthoDB" id="6457539at2759"/>
<proteinExistence type="predicted"/>
<dbReference type="AlphaFoldDB" id="A0A8X6QRL8"/>
<gene>
    <name evidence="1" type="primary">AVEN_119512_1</name>
    <name evidence="1" type="ORF">NPIL_497471</name>
</gene>
<comment type="caution">
    <text evidence="1">The sequence shown here is derived from an EMBL/GenBank/DDBJ whole genome shotgun (WGS) entry which is preliminary data.</text>
</comment>
<sequence length="79" mass="9225">MQLYEKEEVVVKDKVEQQIKITHKSENIDAFWLALNRKTAEAVGELKINFEYDSHVTMVAIHIHEGKELQILKESKLFA</sequence>